<evidence type="ECO:0000313" key="1">
    <source>
        <dbReference type="EMBL" id="RRT45592.1"/>
    </source>
</evidence>
<reference evidence="1 2" key="1">
    <citation type="journal article" date="2014" name="Agronomy (Basel)">
        <title>A Draft Genome Sequence for Ensete ventricosum, the Drought-Tolerant Tree Against Hunger.</title>
        <authorList>
            <person name="Harrison J."/>
            <person name="Moore K.A."/>
            <person name="Paszkiewicz K."/>
            <person name="Jones T."/>
            <person name="Grant M."/>
            <person name="Ambacheew D."/>
            <person name="Muzemil S."/>
            <person name="Studholme D.J."/>
        </authorList>
    </citation>
    <scope>NUCLEOTIDE SEQUENCE [LARGE SCALE GENOMIC DNA]</scope>
</reference>
<protein>
    <submittedName>
        <fullName evidence="1">Uncharacterized protein</fullName>
    </submittedName>
</protein>
<dbReference type="Proteomes" id="UP000287651">
    <property type="component" value="Unassembled WGS sequence"/>
</dbReference>
<dbReference type="EMBL" id="AMZH03015734">
    <property type="protein sequence ID" value="RRT45592.1"/>
    <property type="molecule type" value="Genomic_DNA"/>
</dbReference>
<name>A0A426Y1J3_ENSVE</name>
<comment type="caution">
    <text evidence="1">The sequence shown here is derived from an EMBL/GenBank/DDBJ whole genome shotgun (WGS) entry which is preliminary data.</text>
</comment>
<evidence type="ECO:0000313" key="2">
    <source>
        <dbReference type="Proteomes" id="UP000287651"/>
    </source>
</evidence>
<gene>
    <name evidence="1" type="ORF">B296_00028110</name>
</gene>
<proteinExistence type="predicted"/>
<accession>A0A426Y1J3</accession>
<organism evidence="1 2">
    <name type="scientific">Ensete ventricosum</name>
    <name type="common">Abyssinian banana</name>
    <name type="synonym">Musa ensete</name>
    <dbReference type="NCBI Taxonomy" id="4639"/>
    <lineage>
        <taxon>Eukaryota</taxon>
        <taxon>Viridiplantae</taxon>
        <taxon>Streptophyta</taxon>
        <taxon>Embryophyta</taxon>
        <taxon>Tracheophyta</taxon>
        <taxon>Spermatophyta</taxon>
        <taxon>Magnoliopsida</taxon>
        <taxon>Liliopsida</taxon>
        <taxon>Zingiberales</taxon>
        <taxon>Musaceae</taxon>
        <taxon>Ensete</taxon>
    </lineage>
</organism>
<sequence>MTTALSSQPHATPTYPTWISWRPYETRKPSHARKLRATPRSADPYSSIGSYTIRASLSPFTGYLRVLTIASDPPSASTTKKVTSQEQRPVELSAVVKDALNVMVVFVAVEKPDDGW</sequence>
<dbReference type="AlphaFoldDB" id="A0A426Y1J3"/>